<dbReference type="Proteomes" id="UP000001302">
    <property type="component" value="Chromosome"/>
</dbReference>
<dbReference type="RefSeq" id="WP_013301310.1">
    <property type="nucleotide sequence ID" value="NC_014414.1"/>
</dbReference>
<reference evidence="3 4" key="2">
    <citation type="journal article" date="2011" name="J. Bacteriol.">
        <title>Complete genome sequence of strain HTCC2503T of Parvularcula bermudensis, the type species of the order "Parvularculales" in the class Alphaproteobacteria.</title>
        <authorList>
            <person name="Oh H.M."/>
            <person name="Kang I."/>
            <person name="Vergin K.L."/>
            <person name="Kang D."/>
            <person name="Rhee K.H."/>
            <person name="Giovannoni S.J."/>
            <person name="Cho J.C."/>
        </authorList>
    </citation>
    <scope>NUCLEOTIDE SEQUENCE [LARGE SCALE GENOMIC DNA]</scope>
    <source>
        <strain evidence="4">ATCC BAA-594 / HTCC2503 / KCTC 12087</strain>
    </source>
</reference>
<dbReference type="InterPro" id="IPR050472">
    <property type="entry name" value="Anth_synth/Amidotransfase"/>
</dbReference>
<reference evidence="4" key="1">
    <citation type="submission" date="2010-08" db="EMBL/GenBank/DDBJ databases">
        <title>Genome sequence of Parvularcula bermudensis HTCC2503.</title>
        <authorList>
            <person name="Kang D.-M."/>
            <person name="Oh H.-M."/>
            <person name="Cho J.-C."/>
        </authorList>
    </citation>
    <scope>NUCLEOTIDE SEQUENCE [LARGE SCALE GENOMIC DNA]</scope>
    <source>
        <strain evidence="4">ATCC BAA-594 / HTCC2503 / KCTC 12087</strain>
    </source>
</reference>
<dbReference type="PANTHER" id="PTHR43418">
    <property type="entry name" value="MULTIFUNCTIONAL TRYPTOPHAN BIOSYNTHESIS PROTEIN-RELATED"/>
    <property type="match status" value="1"/>
</dbReference>
<dbReference type="PRINTS" id="PR00096">
    <property type="entry name" value="GATASE"/>
</dbReference>
<accession>E0TCI0</accession>
<proteinExistence type="predicted"/>
<dbReference type="STRING" id="314260.PB2503_11454"/>
<dbReference type="Gene3D" id="3.40.50.880">
    <property type="match status" value="1"/>
</dbReference>
<dbReference type="SUPFAM" id="SSF52317">
    <property type="entry name" value="Class I glutamine amidotransferase-like"/>
    <property type="match status" value="1"/>
</dbReference>
<dbReference type="Pfam" id="PF00117">
    <property type="entry name" value="GATase"/>
    <property type="match status" value="1"/>
</dbReference>
<dbReference type="OrthoDB" id="9786812at2"/>
<protein>
    <submittedName>
        <fullName evidence="3">Para-aminobenzoate synthase, component I</fullName>
    </submittedName>
</protein>
<feature type="domain" description="Glutamine amidotransferase" evidence="2">
    <location>
        <begin position="5"/>
        <end position="144"/>
    </location>
</feature>
<dbReference type="GO" id="GO:0000162">
    <property type="term" value="P:L-tryptophan biosynthetic process"/>
    <property type="evidence" value="ECO:0007669"/>
    <property type="project" value="TreeGrafter"/>
</dbReference>
<evidence type="ECO:0000313" key="3">
    <source>
        <dbReference type="EMBL" id="ADM10336.1"/>
    </source>
</evidence>
<dbReference type="GO" id="GO:0005829">
    <property type="term" value="C:cytosol"/>
    <property type="evidence" value="ECO:0007669"/>
    <property type="project" value="TreeGrafter"/>
</dbReference>
<dbReference type="PRINTS" id="PR00097">
    <property type="entry name" value="ANTSNTHASEII"/>
</dbReference>
<dbReference type="KEGG" id="pbr:PB2503_11454"/>
<dbReference type="AlphaFoldDB" id="E0TCI0"/>
<dbReference type="InterPro" id="IPR029062">
    <property type="entry name" value="Class_I_gatase-like"/>
</dbReference>
<keyword evidence="4" id="KW-1185">Reference proteome</keyword>
<gene>
    <name evidence="3" type="ordered locus">PB2503_11454</name>
</gene>
<dbReference type="CDD" id="cd01743">
    <property type="entry name" value="GATase1_Anthranilate_Synthase"/>
    <property type="match status" value="1"/>
</dbReference>
<dbReference type="eggNOG" id="COG0512">
    <property type="taxonomic scope" value="Bacteria"/>
</dbReference>
<sequence>MRLALVDNDDSFTNNLVHLFRLCGADEVVVFRNERRSLASLQSPYWHGILLSAGPGDPRRPDDIGIMPDLIARADRPIFGVCLGFQVLALAAGGRLVQMPTPIHGQVTPIHHEKRGGFANLVSPFSATRYHSWGITDLPATADLCQTRGARTDISWRRAIRSVDDGGCSFILSQSALTAGAISRQRFLANVRRVRGRHVRLPATDLGQRFLRRGNASGVAMRKGTIGPPPP</sequence>
<dbReference type="PROSITE" id="PS51273">
    <property type="entry name" value="GATASE_TYPE_1"/>
    <property type="match status" value="1"/>
</dbReference>
<dbReference type="HOGENOM" id="CLU_1198851_0_0_5"/>
<dbReference type="PRINTS" id="PR00099">
    <property type="entry name" value="CPSGATASE"/>
</dbReference>
<dbReference type="PANTHER" id="PTHR43418:SF4">
    <property type="entry name" value="MULTIFUNCTIONAL TRYPTOPHAN BIOSYNTHESIS PROTEIN"/>
    <property type="match status" value="1"/>
</dbReference>
<keyword evidence="1" id="KW-0315">Glutamine amidotransferase</keyword>
<dbReference type="InterPro" id="IPR006221">
    <property type="entry name" value="TrpG/PapA_dom"/>
</dbReference>
<organism evidence="3 4">
    <name type="scientific">Parvularcula bermudensis (strain ATCC BAA-594 / HTCC2503 / KCTC 12087)</name>
    <dbReference type="NCBI Taxonomy" id="314260"/>
    <lineage>
        <taxon>Bacteria</taxon>
        <taxon>Pseudomonadati</taxon>
        <taxon>Pseudomonadota</taxon>
        <taxon>Alphaproteobacteria</taxon>
        <taxon>Parvularculales</taxon>
        <taxon>Parvularculaceae</taxon>
        <taxon>Parvularcula</taxon>
    </lineage>
</organism>
<dbReference type="GO" id="GO:0004049">
    <property type="term" value="F:anthranilate synthase activity"/>
    <property type="evidence" value="ECO:0007669"/>
    <property type="project" value="TreeGrafter"/>
</dbReference>
<dbReference type="InterPro" id="IPR017926">
    <property type="entry name" value="GATASE"/>
</dbReference>
<evidence type="ECO:0000259" key="2">
    <source>
        <dbReference type="Pfam" id="PF00117"/>
    </source>
</evidence>
<name>E0TCI0_PARBH</name>
<dbReference type="EMBL" id="CP002156">
    <property type="protein sequence ID" value="ADM10336.1"/>
    <property type="molecule type" value="Genomic_DNA"/>
</dbReference>
<evidence type="ECO:0000313" key="4">
    <source>
        <dbReference type="Proteomes" id="UP000001302"/>
    </source>
</evidence>
<evidence type="ECO:0000256" key="1">
    <source>
        <dbReference type="ARBA" id="ARBA00022962"/>
    </source>
</evidence>